<gene>
    <name evidence="3" type="ORF">Anas_02241</name>
</gene>
<dbReference type="SUPFAM" id="SSF57625">
    <property type="entry name" value="Invertebrate chitin-binding proteins"/>
    <property type="match status" value="1"/>
</dbReference>
<accession>A0A5N5T0P7</accession>
<dbReference type="GO" id="GO:0005576">
    <property type="term" value="C:extracellular region"/>
    <property type="evidence" value="ECO:0007669"/>
    <property type="project" value="InterPro"/>
</dbReference>
<dbReference type="AlphaFoldDB" id="A0A5N5T0P7"/>
<dbReference type="OrthoDB" id="6020543at2759"/>
<feature type="domain" description="Chitin-binding type-2" evidence="2">
    <location>
        <begin position="65"/>
        <end position="126"/>
    </location>
</feature>
<dbReference type="GO" id="GO:0008061">
    <property type="term" value="F:chitin binding"/>
    <property type="evidence" value="ECO:0007669"/>
    <property type="project" value="InterPro"/>
</dbReference>
<keyword evidence="1" id="KW-0812">Transmembrane</keyword>
<keyword evidence="4" id="KW-1185">Reference proteome</keyword>
<evidence type="ECO:0000259" key="2">
    <source>
        <dbReference type="PROSITE" id="PS50940"/>
    </source>
</evidence>
<protein>
    <recommendedName>
        <fullName evidence="2">Chitin-binding type-2 domain-containing protein</fullName>
    </recommendedName>
</protein>
<comment type="caution">
    <text evidence="3">The sequence shown here is derived from an EMBL/GenBank/DDBJ whole genome shotgun (WGS) entry which is preliminary data.</text>
</comment>
<evidence type="ECO:0000256" key="1">
    <source>
        <dbReference type="SAM" id="Phobius"/>
    </source>
</evidence>
<dbReference type="InterPro" id="IPR002557">
    <property type="entry name" value="Chitin-bd_dom"/>
</dbReference>
<dbReference type="EMBL" id="SEYY01016217">
    <property type="protein sequence ID" value="KAB7499882.1"/>
    <property type="molecule type" value="Genomic_DNA"/>
</dbReference>
<keyword evidence="1" id="KW-0472">Membrane</keyword>
<feature type="transmembrane region" description="Helical" evidence="1">
    <location>
        <begin position="21"/>
        <end position="38"/>
    </location>
</feature>
<dbReference type="Proteomes" id="UP000326759">
    <property type="component" value="Unassembled WGS sequence"/>
</dbReference>
<name>A0A5N5T0P7_9CRUS</name>
<keyword evidence="1" id="KW-1133">Transmembrane helix</keyword>
<dbReference type="InterPro" id="IPR036508">
    <property type="entry name" value="Chitin-bd_dom_sf"/>
</dbReference>
<dbReference type="PROSITE" id="PS50940">
    <property type="entry name" value="CHIT_BIND_II"/>
    <property type="match status" value="1"/>
</dbReference>
<sequence>MMLNISVMIKDGEAQKQKSNVLYGIFFWGIVISYIGFVQSNYGSPPSMALGLVDWRYPDYIVKPLPPCPRQGVFAHPRNCTWYYRCHQVGNLNYYRRFYFQCENGAVFSDFNDQCLFPKDFQQFPAHRDQRHLNQRL</sequence>
<proteinExistence type="predicted"/>
<dbReference type="Gene3D" id="2.170.140.10">
    <property type="entry name" value="Chitin binding domain"/>
    <property type="match status" value="1"/>
</dbReference>
<organism evidence="3 4">
    <name type="scientific">Armadillidium nasatum</name>
    <dbReference type="NCBI Taxonomy" id="96803"/>
    <lineage>
        <taxon>Eukaryota</taxon>
        <taxon>Metazoa</taxon>
        <taxon>Ecdysozoa</taxon>
        <taxon>Arthropoda</taxon>
        <taxon>Crustacea</taxon>
        <taxon>Multicrustacea</taxon>
        <taxon>Malacostraca</taxon>
        <taxon>Eumalacostraca</taxon>
        <taxon>Peracarida</taxon>
        <taxon>Isopoda</taxon>
        <taxon>Oniscidea</taxon>
        <taxon>Crinocheta</taxon>
        <taxon>Armadillidiidae</taxon>
        <taxon>Armadillidium</taxon>
    </lineage>
</organism>
<reference evidence="3 4" key="1">
    <citation type="journal article" date="2019" name="PLoS Biol.">
        <title>Sex chromosomes control vertical transmission of feminizing Wolbachia symbionts in an isopod.</title>
        <authorList>
            <person name="Becking T."/>
            <person name="Chebbi M.A."/>
            <person name="Giraud I."/>
            <person name="Moumen B."/>
            <person name="Laverre T."/>
            <person name="Caubet Y."/>
            <person name="Peccoud J."/>
            <person name="Gilbert C."/>
            <person name="Cordaux R."/>
        </authorList>
    </citation>
    <scope>NUCLEOTIDE SEQUENCE [LARGE SCALE GENOMIC DNA]</scope>
    <source>
        <strain evidence="3">ANa2</strain>
        <tissue evidence="3">Whole body excluding digestive tract and cuticle</tissue>
    </source>
</reference>
<evidence type="ECO:0000313" key="4">
    <source>
        <dbReference type="Proteomes" id="UP000326759"/>
    </source>
</evidence>
<evidence type="ECO:0000313" key="3">
    <source>
        <dbReference type="EMBL" id="KAB7499882.1"/>
    </source>
</evidence>
<dbReference type="Pfam" id="PF01607">
    <property type="entry name" value="CBM_14"/>
    <property type="match status" value="1"/>
</dbReference>